<keyword evidence="4" id="KW-1185">Reference proteome</keyword>
<feature type="region of interest" description="Disordered" evidence="1">
    <location>
        <begin position="79"/>
        <end position="103"/>
    </location>
</feature>
<keyword evidence="2" id="KW-1133">Transmembrane helix</keyword>
<feature type="transmembrane region" description="Helical" evidence="2">
    <location>
        <begin position="48"/>
        <end position="70"/>
    </location>
</feature>
<feature type="transmembrane region" description="Helical" evidence="2">
    <location>
        <begin position="21"/>
        <end position="42"/>
    </location>
</feature>
<evidence type="ECO:0000256" key="2">
    <source>
        <dbReference type="SAM" id="Phobius"/>
    </source>
</evidence>
<proteinExistence type="predicted"/>
<dbReference type="KEGG" id="cai:Caci_6590"/>
<dbReference type="HOGENOM" id="CLU_2258665_0_0_11"/>
<dbReference type="InParanoid" id="C7PYE6"/>
<keyword evidence="2" id="KW-0812">Transmembrane</keyword>
<evidence type="ECO:0000313" key="3">
    <source>
        <dbReference type="EMBL" id="ACU75436.1"/>
    </source>
</evidence>
<dbReference type="EMBL" id="CP001700">
    <property type="protein sequence ID" value="ACU75436.1"/>
    <property type="molecule type" value="Genomic_DNA"/>
</dbReference>
<evidence type="ECO:0000313" key="4">
    <source>
        <dbReference type="Proteomes" id="UP000000851"/>
    </source>
</evidence>
<dbReference type="Proteomes" id="UP000000851">
    <property type="component" value="Chromosome"/>
</dbReference>
<accession>C7PYE6</accession>
<protein>
    <submittedName>
        <fullName evidence="3">Uncharacterized protein</fullName>
    </submittedName>
</protein>
<keyword evidence="2" id="KW-0472">Membrane</keyword>
<sequence length="103" mass="11012">MMLSEIAVRERIAVKLITTSIRVFCAFFVFAFLFSGLGALIRGNTDNAAIFGGIGILLALAWGSVIALTWGSHHAMQRLRDEAGPRSPTQSGKVRHPTTGAGL</sequence>
<dbReference type="AlphaFoldDB" id="C7PYE6"/>
<organism evidence="3 4">
    <name type="scientific">Catenulispora acidiphila (strain DSM 44928 / JCM 14897 / NBRC 102108 / NRRL B-24433 / ID139908)</name>
    <dbReference type="NCBI Taxonomy" id="479433"/>
    <lineage>
        <taxon>Bacteria</taxon>
        <taxon>Bacillati</taxon>
        <taxon>Actinomycetota</taxon>
        <taxon>Actinomycetes</taxon>
        <taxon>Catenulisporales</taxon>
        <taxon>Catenulisporaceae</taxon>
        <taxon>Catenulispora</taxon>
    </lineage>
</organism>
<dbReference type="STRING" id="479433.Caci_6590"/>
<gene>
    <name evidence="3" type="ordered locus">Caci_6590</name>
</gene>
<name>C7PYE6_CATAD</name>
<reference evidence="3 4" key="1">
    <citation type="journal article" date="2009" name="Stand. Genomic Sci.">
        <title>Complete genome sequence of Catenulispora acidiphila type strain (ID 139908).</title>
        <authorList>
            <person name="Copeland A."/>
            <person name="Lapidus A."/>
            <person name="Glavina Del Rio T."/>
            <person name="Nolan M."/>
            <person name="Lucas S."/>
            <person name="Chen F."/>
            <person name="Tice H."/>
            <person name="Cheng J.F."/>
            <person name="Bruce D."/>
            <person name="Goodwin L."/>
            <person name="Pitluck S."/>
            <person name="Mikhailova N."/>
            <person name="Pati A."/>
            <person name="Ivanova N."/>
            <person name="Mavromatis K."/>
            <person name="Chen A."/>
            <person name="Palaniappan K."/>
            <person name="Chain P."/>
            <person name="Land M."/>
            <person name="Hauser L."/>
            <person name="Chang Y.J."/>
            <person name="Jeffries C.D."/>
            <person name="Chertkov O."/>
            <person name="Brettin T."/>
            <person name="Detter J.C."/>
            <person name="Han C."/>
            <person name="Ali Z."/>
            <person name="Tindall B.J."/>
            <person name="Goker M."/>
            <person name="Bristow J."/>
            <person name="Eisen J.A."/>
            <person name="Markowitz V."/>
            <person name="Hugenholtz P."/>
            <person name="Kyrpides N.C."/>
            <person name="Klenk H.P."/>
        </authorList>
    </citation>
    <scope>NUCLEOTIDE SEQUENCE [LARGE SCALE GENOMIC DNA]</scope>
    <source>
        <strain evidence="4">DSM 44928 / JCM 14897 / NBRC 102108 / NRRL B-24433 / ID139908</strain>
    </source>
</reference>
<evidence type="ECO:0000256" key="1">
    <source>
        <dbReference type="SAM" id="MobiDB-lite"/>
    </source>
</evidence>